<keyword evidence="5" id="KW-0472">Membrane</keyword>
<feature type="region of interest" description="Disordered" evidence="7">
    <location>
        <begin position="1148"/>
        <end position="1180"/>
    </location>
</feature>
<dbReference type="InterPro" id="IPR051836">
    <property type="entry name" value="Kremen_rcpt"/>
</dbReference>
<evidence type="ECO:0000256" key="4">
    <source>
        <dbReference type="ARBA" id="ARBA00022989"/>
    </source>
</evidence>
<dbReference type="InterPro" id="IPR013783">
    <property type="entry name" value="Ig-like_fold"/>
</dbReference>
<proteinExistence type="predicted"/>
<dbReference type="OrthoDB" id="5985073at2759"/>
<keyword evidence="2" id="KW-0812">Transmembrane</keyword>
<feature type="region of interest" description="Disordered" evidence="7">
    <location>
        <begin position="1292"/>
        <end position="1565"/>
    </location>
</feature>
<evidence type="ECO:0000256" key="8">
    <source>
        <dbReference type="SAM" id="SignalP"/>
    </source>
</evidence>
<keyword evidence="11" id="KW-1185">Reference proteome</keyword>
<comment type="subcellular location">
    <subcellularLocation>
        <location evidence="1">Membrane</location>
        <topology evidence="1">Single-pass membrane protein</topology>
    </subcellularLocation>
</comment>
<feature type="domain" description="WSC" evidence="9">
    <location>
        <begin position="938"/>
        <end position="1032"/>
    </location>
</feature>
<evidence type="ECO:0000256" key="7">
    <source>
        <dbReference type="SAM" id="MobiDB-lite"/>
    </source>
</evidence>
<evidence type="ECO:0000256" key="2">
    <source>
        <dbReference type="ARBA" id="ARBA00022692"/>
    </source>
</evidence>
<feature type="domain" description="WSC" evidence="9">
    <location>
        <begin position="1056"/>
        <end position="1149"/>
    </location>
</feature>
<dbReference type="GO" id="GO:0005886">
    <property type="term" value="C:plasma membrane"/>
    <property type="evidence" value="ECO:0007669"/>
    <property type="project" value="TreeGrafter"/>
</dbReference>
<evidence type="ECO:0000313" key="10">
    <source>
        <dbReference type="EMBL" id="OIW30149.1"/>
    </source>
</evidence>
<name>A0A1J7IS31_9PEZI</name>
<dbReference type="SMART" id="SM00321">
    <property type="entry name" value="WSC"/>
    <property type="match status" value="4"/>
</dbReference>
<gene>
    <name evidence="10" type="ORF">CONLIGDRAFT_669874</name>
</gene>
<keyword evidence="3 8" id="KW-0732">Signal</keyword>
<keyword evidence="6" id="KW-0325">Glycoprotein</keyword>
<reference evidence="10 11" key="1">
    <citation type="submission" date="2016-10" db="EMBL/GenBank/DDBJ databases">
        <title>Draft genome sequence of Coniochaeta ligniaria NRRL30616, a lignocellulolytic fungus for bioabatement of inhibitors in plant biomass hydrolysates.</title>
        <authorList>
            <consortium name="DOE Joint Genome Institute"/>
            <person name="Jimenez D.J."/>
            <person name="Hector R.E."/>
            <person name="Riley R."/>
            <person name="Sun H."/>
            <person name="Grigoriev I.V."/>
            <person name="Van Elsas J.D."/>
            <person name="Nichols N.N."/>
        </authorList>
    </citation>
    <scope>NUCLEOTIDE SEQUENCE [LARGE SCALE GENOMIC DNA]</scope>
    <source>
        <strain evidence="10 11">NRRL 30616</strain>
    </source>
</reference>
<dbReference type="EMBL" id="KV875097">
    <property type="protein sequence ID" value="OIW30149.1"/>
    <property type="molecule type" value="Genomic_DNA"/>
</dbReference>
<keyword evidence="4" id="KW-1133">Transmembrane helix</keyword>
<protein>
    <submittedName>
        <fullName evidence="10">WSC-domain-containing protein</fullName>
    </submittedName>
</protein>
<dbReference type="InParanoid" id="A0A1J7IS31"/>
<evidence type="ECO:0000313" key="11">
    <source>
        <dbReference type="Proteomes" id="UP000182658"/>
    </source>
</evidence>
<dbReference type="SUPFAM" id="SSF50998">
    <property type="entry name" value="Quinoprotein alcohol dehydrogenase-like"/>
    <property type="match status" value="1"/>
</dbReference>
<feature type="compositionally biased region" description="Low complexity" evidence="7">
    <location>
        <begin position="1292"/>
        <end position="1564"/>
    </location>
</feature>
<dbReference type="InterPro" id="IPR002889">
    <property type="entry name" value="WSC_carb-bd"/>
</dbReference>
<evidence type="ECO:0000256" key="3">
    <source>
        <dbReference type="ARBA" id="ARBA00022729"/>
    </source>
</evidence>
<evidence type="ECO:0000256" key="6">
    <source>
        <dbReference type="ARBA" id="ARBA00023180"/>
    </source>
</evidence>
<organism evidence="10 11">
    <name type="scientific">Coniochaeta ligniaria NRRL 30616</name>
    <dbReference type="NCBI Taxonomy" id="1408157"/>
    <lineage>
        <taxon>Eukaryota</taxon>
        <taxon>Fungi</taxon>
        <taxon>Dikarya</taxon>
        <taxon>Ascomycota</taxon>
        <taxon>Pezizomycotina</taxon>
        <taxon>Sordariomycetes</taxon>
        <taxon>Sordariomycetidae</taxon>
        <taxon>Coniochaetales</taxon>
        <taxon>Coniochaetaceae</taxon>
        <taxon>Coniochaeta</taxon>
    </lineage>
</organism>
<dbReference type="PANTHER" id="PTHR24269:SF16">
    <property type="entry name" value="PROTEIN SLG1"/>
    <property type="match status" value="1"/>
</dbReference>
<dbReference type="Pfam" id="PF01822">
    <property type="entry name" value="WSC"/>
    <property type="match status" value="4"/>
</dbReference>
<dbReference type="PROSITE" id="PS51212">
    <property type="entry name" value="WSC"/>
    <property type="match status" value="4"/>
</dbReference>
<feature type="domain" description="WSC" evidence="9">
    <location>
        <begin position="1189"/>
        <end position="1282"/>
    </location>
</feature>
<evidence type="ECO:0000259" key="9">
    <source>
        <dbReference type="PROSITE" id="PS51212"/>
    </source>
</evidence>
<dbReference type="Proteomes" id="UP000182658">
    <property type="component" value="Unassembled WGS sequence"/>
</dbReference>
<dbReference type="PANTHER" id="PTHR24269">
    <property type="entry name" value="KREMEN PROTEIN"/>
    <property type="match status" value="1"/>
</dbReference>
<accession>A0A1J7IS31</accession>
<evidence type="ECO:0000256" key="1">
    <source>
        <dbReference type="ARBA" id="ARBA00004167"/>
    </source>
</evidence>
<feature type="domain" description="WSC" evidence="9">
    <location>
        <begin position="1574"/>
        <end position="1673"/>
    </location>
</feature>
<feature type="chain" id="PRO_5012656336" evidence="8">
    <location>
        <begin position="24"/>
        <end position="1679"/>
    </location>
</feature>
<sequence length="1679" mass="174417">MMAKMLVRSLAVMALAFFHGGECLSSTDTITWGGDNSRSGYFANNNMDPAVVTSSQFGQVFKVQLPGNYLGQKEKIFSQPLIYTPKNGDGTQYVYWATAQNNVYKMNAKTGQILATRNLHIPFMSQDLSGENQQTPGYCQDINPTVGIIGTGVIDPDTDTLYLSAKTYADQTQVGVPQGRPAGRIYIHAIDVNDLSERPGFPINFEGLGARNNPARLFNGGIQNQRPGLLHPKGSDFIYAGFGSHCVNYNFTGWVVGWHKTTGQIVEHYATQGEGVDSPKKGASLWMSGGGIASDNKGSMFFATGNGYSGQVQDIPINRGTPPTSLEEAVVHMTYGSDGKVTVVDFFMPANKGYLDGGDLDLGTSPVAMLPSDTFTCGDIKRMGVVTGKDHVTWFLNLDDLGGYKTGTNRGNRVIGSYSNENSVYAGVGVYPLEGGYVYVNVIGYKSRVFKFSCLGGVPSFTRVAESPTGKNGFGVSHGTVTSLNGQPGTGLFWVTDVDNATPEGWAFRIYEAVPTGEVLKLVKGFDVPGINKFTRPHFGDGIVYFGTSQGIVYAYGAPTNPALNCTAGPIDFGTASIGAQSAARTITCTAKIALTVGNFSLPSADFSVAGLPALPRQMAAQTSFSFTAMFNPSTYGNLSGTVALSTTNNVGGYATTTSVRLTGTGESAGALLDVTPDHVTFSQAAVGSDAVVDSVLLSNAGKSLLNVQKIEFSEVSLTGPFVAANVTGDEAQFGLFTLSNLPSTIDALSQQLVTVAFNPTSSGDYTLYVNITSDGGTAGITIAASAGQPPVALIQLELPDGSGWQTWTPSSSSPLTFGNVVQNTDRRLRFRITNTAPAGSVSLNIPISKPPFGVPGLINTVNQADLGEGTVIPAGQYAEAVIVCTAPKTQWNTDSYTNITAWVINTNDVTLGKVEVPFTCTAVAQQGGPVKDDGQGVYRYVGCFRENYPSGRQLKEQLYGSDTNTADMCLKACAAKGYAFCGTQYHRECWGGPTPPAAQVGEVSCGFDCSGDINQWCGGDGIGATAGNAHISLYATNTTLPANPGGPFVNPGVNGYVSIGCYTEATTGRALQKAVGTGGVKTVAACINACSALNYKYVGLEYGGECWCDNQFSEGSVPTAISQCSMTCNDNTTEYCGAGQRLNVYQREGTGPAPTGSSTTLSSTSTSSATGSSVPTATGPSIRQTVGLYRYQGCYDETTLGGRSLGGKTYTTDLMTLEACAAACEGFTWWGTEYGRECYCGNELRGNTALDVDQTSCSFLCGGDKTQFCGARSRLSVYKFDASLNVTSSSSTMSETSTITTSSSTSTSSDSSTSSSTSDISTTSSDSSTSSVETSTSTSDVSTSTVETSTSASDVSTSTSDSETSTSETSTSETSTSETLTSETLTSTSDSTTSTSETSTSTSDASTSTTDSETSTSETSTSETSTSEISTSTSDSSTSTSEASTSTSDASTSTSDSSSTTSSESSSSETTSTESTTSSTTSSEISSISSSTTSSETSSTTSSTASSTTSSSSSTTSSSASSTASSTSSTSSSSSSSLSTSTSSSSTSSSSSTTSTSTSATATPTPLYPGNANFTYYGCVSEPSNGRLLAKQVINLADMTQDKCLAACWMYKFAGVEYGKECWCGNGPLNWAGNAGATPGGNATEAECSKPCPGNATQRCGASKRMNLFYLDPAKKGV</sequence>
<dbReference type="STRING" id="1408157.A0A1J7IS31"/>
<dbReference type="InterPro" id="IPR011047">
    <property type="entry name" value="Quinoprotein_ADH-like_sf"/>
</dbReference>
<evidence type="ECO:0000256" key="5">
    <source>
        <dbReference type="ARBA" id="ARBA00023136"/>
    </source>
</evidence>
<feature type="compositionally biased region" description="Low complexity" evidence="7">
    <location>
        <begin position="1150"/>
        <end position="1180"/>
    </location>
</feature>
<dbReference type="Gene3D" id="2.60.40.10">
    <property type="entry name" value="Immunoglobulins"/>
    <property type="match status" value="1"/>
</dbReference>
<feature type="signal peptide" evidence="8">
    <location>
        <begin position="1"/>
        <end position="23"/>
    </location>
</feature>